<protein>
    <submittedName>
        <fullName evidence="1">Uncharacterized protein</fullName>
    </submittedName>
</protein>
<reference evidence="1 2" key="1">
    <citation type="submission" date="2017-03" db="EMBL/GenBank/DDBJ databases">
        <title>Genomes of endolithic fungi from Antarctica.</title>
        <authorList>
            <person name="Coleine C."/>
            <person name="Masonjones S."/>
            <person name="Stajich J.E."/>
        </authorList>
    </citation>
    <scope>NUCLEOTIDE SEQUENCE [LARGE SCALE GENOMIC DNA]</scope>
    <source>
        <strain evidence="1 2">CCFEE 5187</strain>
    </source>
</reference>
<dbReference type="Proteomes" id="UP000308768">
    <property type="component" value="Unassembled WGS sequence"/>
</dbReference>
<dbReference type="AlphaFoldDB" id="A0A4U0V098"/>
<proteinExistence type="predicted"/>
<evidence type="ECO:0000313" key="2">
    <source>
        <dbReference type="Proteomes" id="UP000308768"/>
    </source>
</evidence>
<feature type="non-terminal residue" evidence="1">
    <location>
        <position position="145"/>
    </location>
</feature>
<dbReference type="EMBL" id="NAJN01003308">
    <property type="protein sequence ID" value="TKA41036.1"/>
    <property type="molecule type" value="Genomic_DNA"/>
</dbReference>
<evidence type="ECO:0000313" key="1">
    <source>
        <dbReference type="EMBL" id="TKA41036.1"/>
    </source>
</evidence>
<name>A0A4U0V098_9PEZI</name>
<keyword evidence="2" id="KW-1185">Reference proteome</keyword>
<feature type="non-terminal residue" evidence="1">
    <location>
        <position position="1"/>
    </location>
</feature>
<accession>A0A4U0V098</accession>
<comment type="caution">
    <text evidence="1">The sequence shown here is derived from an EMBL/GenBank/DDBJ whole genome shotgun (WGS) entry which is preliminary data.</text>
</comment>
<organism evidence="1 2">
    <name type="scientific">Cryomyces minteri</name>
    <dbReference type="NCBI Taxonomy" id="331657"/>
    <lineage>
        <taxon>Eukaryota</taxon>
        <taxon>Fungi</taxon>
        <taxon>Dikarya</taxon>
        <taxon>Ascomycota</taxon>
        <taxon>Pezizomycotina</taxon>
        <taxon>Dothideomycetes</taxon>
        <taxon>Dothideomycetes incertae sedis</taxon>
        <taxon>Cryomyces</taxon>
    </lineage>
</organism>
<gene>
    <name evidence="1" type="ORF">B0A49_13176</name>
</gene>
<sequence length="145" mass="16243">PWRRELLVHQVAFLDSASMEESRSAWFGFPSFLEIDVLLSQSGRGLPNLTTVSSSTDNVTHDELDCRRHLELAGGEVMDLDWFSRTTVLSSDDNATHDELDSPTFEPGWWLRVGYGLTVLSSTDNATHDELDFPTIRGIGVEDMV</sequence>